<evidence type="ECO:0000256" key="7">
    <source>
        <dbReference type="ARBA" id="ARBA00023277"/>
    </source>
</evidence>
<reference evidence="11 12" key="1">
    <citation type="journal article" date="2013" name="Genome Announc.">
        <title>Genome Sequence of the Obligate Gammaproteobacterial Methanotroph Methylomicrobium album Strain BG8.</title>
        <authorList>
            <person name="Kits K.D."/>
            <person name="Kalyuzhnaya M.G."/>
            <person name="Klotz M.G."/>
            <person name="Jetten M.S."/>
            <person name="Op den Camp H.J."/>
            <person name="Vuilleumier S."/>
            <person name="Bringel F."/>
            <person name="Dispirito A.A."/>
            <person name="Murrell J.C."/>
            <person name="Bruce D."/>
            <person name="Cheng J.F."/>
            <person name="Copeland A."/>
            <person name="Goodwin L."/>
            <person name="Hauser L."/>
            <person name="Lajus A."/>
            <person name="Land M.L."/>
            <person name="Lapidus A."/>
            <person name="Lucas S."/>
            <person name="Medigue C."/>
            <person name="Pitluck S."/>
            <person name="Woyke T."/>
            <person name="Zeytun A."/>
            <person name="Stein L.Y."/>
        </authorList>
    </citation>
    <scope>NUCLEOTIDE SEQUENCE [LARGE SCALE GENOMIC DNA]</scope>
    <source>
        <strain evidence="11 12">BG8</strain>
    </source>
</reference>
<keyword evidence="5 10" id="KW-0328">Glycosyltransferase</keyword>
<proteinExistence type="inferred from homology"/>
<evidence type="ECO:0000256" key="4">
    <source>
        <dbReference type="ARBA" id="ARBA00020295"/>
    </source>
</evidence>
<evidence type="ECO:0000256" key="1">
    <source>
        <dbReference type="ARBA" id="ARBA00000439"/>
    </source>
</evidence>
<evidence type="ECO:0000313" key="12">
    <source>
        <dbReference type="Proteomes" id="UP000005090"/>
    </source>
</evidence>
<organism evidence="11 12">
    <name type="scientific">Methylomicrobium album BG8</name>
    <dbReference type="NCBI Taxonomy" id="686340"/>
    <lineage>
        <taxon>Bacteria</taxon>
        <taxon>Pseudomonadati</taxon>
        <taxon>Pseudomonadota</taxon>
        <taxon>Gammaproteobacteria</taxon>
        <taxon>Methylococcales</taxon>
        <taxon>Methylococcaceae</taxon>
        <taxon>Methylomicrobium</taxon>
    </lineage>
</organism>
<keyword evidence="6 10" id="KW-0808">Transferase</keyword>
<comment type="similarity">
    <text evidence="2 10">Belongs to the disproportionating enzyme family.</text>
</comment>
<dbReference type="AlphaFoldDB" id="H8GK55"/>
<sequence>MNNVLNQRRAGVLLHITSLPGHDRQGDLGQNAYYFVDFLQNCGVSVWQTLPLGMPHGDGSPYQCLSAHAGNPELISLDQLVQSGWLNFSDQGPVVRESREFDKGALVAQAYYGFLDRASEQDQEDFKQFCEAKAFWLDDFALFIVLRNEFDCKSWNYWPERYKERDPKALKEMERRLKREIDCIKFEQYVFYNQWMGLKRYANEKGILLFGDVPIFVSYDSADVWANRSVFKLDESGEMRVVAGVPPDYFSANGQRWGNPHYDWTVLRQNGFDWWLKRMGTQMELFDILRIDHFRGFEAAWEIPAHEETAINGAWAKAPGKALLQAINGEFGAIALIAEDLGVITHEVEMLRDEFELPGMKILHFAFGGNTDNPYLPSHYTKNCVVYTGTHDNDTTVGWVHKLSHQQKHFVYDYLGFPSIPLHWALMQAALSSVANLAVIPMQDILELDTEHRMNTPGTTSGNWNWRFQWCQLTDERAGKLAHLVALYDRKRA</sequence>
<evidence type="ECO:0000256" key="10">
    <source>
        <dbReference type="RuleBase" id="RU361207"/>
    </source>
</evidence>
<name>H8GK55_METAL</name>
<evidence type="ECO:0000256" key="5">
    <source>
        <dbReference type="ARBA" id="ARBA00022676"/>
    </source>
</evidence>
<dbReference type="EMBL" id="CM001475">
    <property type="protein sequence ID" value="EIC29179.1"/>
    <property type="molecule type" value="Genomic_DNA"/>
</dbReference>
<dbReference type="RefSeq" id="WP_005370872.1">
    <property type="nucleotide sequence ID" value="NZ_CM001475.1"/>
</dbReference>
<dbReference type="InterPro" id="IPR003385">
    <property type="entry name" value="Glyco_hydro_77"/>
</dbReference>
<dbReference type="Proteomes" id="UP000005090">
    <property type="component" value="Chromosome"/>
</dbReference>
<comment type="catalytic activity">
    <reaction evidence="1 10">
        <text>Transfers a segment of a (1-&gt;4)-alpha-D-glucan to a new position in an acceptor, which may be glucose or a (1-&gt;4)-alpha-D-glucan.</text>
        <dbReference type="EC" id="2.4.1.25"/>
    </reaction>
</comment>
<evidence type="ECO:0000256" key="8">
    <source>
        <dbReference type="ARBA" id="ARBA00031423"/>
    </source>
</evidence>
<dbReference type="STRING" id="686340.Metal_1393"/>
<dbReference type="GO" id="GO:0005975">
    <property type="term" value="P:carbohydrate metabolic process"/>
    <property type="evidence" value="ECO:0007669"/>
    <property type="project" value="InterPro"/>
</dbReference>
<dbReference type="Gene3D" id="3.20.20.80">
    <property type="entry name" value="Glycosidases"/>
    <property type="match status" value="1"/>
</dbReference>
<evidence type="ECO:0000313" key="11">
    <source>
        <dbReference type="EMBL" id="EIC29179.1"/>
    </source>
</evidence>
<dbReference type="NCBIfam" id="TIGR00217">
    <property type="entry name" value="malQ"/>
    <property type="match status" value="1"/>
</dbReference>
<evidence type="ECO:0000256" key="2">
    <source>
        <dbReference type="ARBA" id="ARBA00005684"/>
    </source>
</evidence>
<evidence type="ECO:0000256" key="3">
    <source>
        <dbReference type="ARBA" id="ARBA00012560"/>
    </source>
</evidence>
<dbReference type="SUPFAM" id="SSF51445">
    <property type="entry name" value="(Trans)glycosidases"/>
    <property type="match status" value="1"/>
</dbReference>
<evidence type="ECO:0000256" key="6">
    <source>
        <dbReference type="ARBA" id="ARBA00022679"/>
    </source>
</evidence>
<accession>H8GK55</accession>
<dbReference type="eggNOG" id="COG1640">
    <property type="taxonomic scope" value="Bacteria"/>
</dbReference>
<dbReference type="Pfam" id="PF02446">
    <property type="entry name" value="Glyco_hydro_77"/>
    <property type="match status" value="1"/>
</dbReference>
<dbReference type="PANTHER" id="PTHR32438">
    <property type="entry name" value="4-ALPHA-GLUCANOTRANSFERASE DPE1, CHLOROPLASTIC/AMYLOPLASTIC"/>
    <property type="match status" value="1"/>
</dbReference>
<evidence type="ECO:0000256" key="9">
    <source>
        <dbReference type="ARBA" id="ARBA00031501"/>
    </source>
</evidence>
<dbReference type="HOGENOM" id="CLU_014132_1_0_6"/>
<dbReference type="EC" id="2.4.1.25" evidence="3 10"/>
<dbReference type="PANTHER" id="PTHR32438:SF5">
    <property type="entry name" value="4-ALPHA-GLUCANOTRANSFERASE DPE1, CHLOROPLASTIC_AMYLOPLASTIC"/>
    <property type="match status" value="1"/>
</dbReference>
<dbReference type="GO" id="GO:0004134">
    <property type="term" value="F:4-alpha-glucanotransferase activity"/>
    <property type="evidence" value="ECO:0007669"/>
    <property type="project" value="UniProtKB-EC"/>
</dbReference>
<protein>
    <recommendedName>
        <fullName evidence="4 10">4-alpha-glucanotransferase</fullName>
        <ecNumber evidence="3 10">2.4.1.25</ecNumber>
    </recommendedName>
    <alternativeName>
        <fullName evidence="8 10">Amylomaltase</fullName>
    </alternativeName>
    <alternativeName>
        <fullName evidence="9 10">Disproportionating enzyme</fullName>
    </alternativeName>
</protein>
<dbReference type="NCBIfam" id="NF011079">
    <property type="entry name" value="PRK14508.1-2"/>
    <property type="match status" value="1"/>
</dbReference>
<keyword evidence="7 10" id="KW-0119">Carbohydrate metabolism</keyword>
<gene>
    <name evidence="11" type="ORF">Metal_1393</name>
</gene>
<dbReference type="InterPro" id="IPR017853">
    <property type="entry name" value="GH"/>
</dbReference>
<dbReference type="NCBIfam" id="NF011080">
    <property type="entry name" value="PRK14508.1-3"/>
    <property type="match status" value="1"/>
</dbReference>
<keyword evidence="12" id="KW-1185">Reference proteome</keyword>